<evidence type="ECO:0000313" key="3">
    <source>
        <dbReference type="WBParaSite" id="scaffold45131_cov315.g24387"/>
    </source>
</evidence>
<evidence type="ECO:0000256" key="1">
    <source>
        <dbReference type="SAM" id="MobiDB-lite"/>
    </source>
</evidence>
<name>A0A915MKU5_MELJA</name>
<protein>
    <submittedName>
        <fullName evidence="3">Uncharacterized protein</fullName>
    </submittedName>
</protein>
<sequence>MAEKYPTVSEVEMPSNDIQPTTTSRIPSTVAGTSASKEVKDLTPVKSPIPPPPKEKDEGELSSTEPSDKPTSSEESSDDESQQKSFA</sequence>
<dbReference type="AlphaFoldDB" id="A0A915MKU5"/>
<proteinExistence type="predicted"/>
<dbReference type="WBParaSite" id="scaffold45131_cov315.g24387">
    <property type="protein sequence ID" value="scaffold45131_cov315.g24387"/>
    <property type="gene ID" value="scaffold45131_cov315.g24387"/>
</dbReference>
<dbReference type="Proteomes" id="UP000887561">
    <property type="component" value="Unplaced"/>
</dbReference>
<feature type="region of interest" description="Disordered" evidence="1">
    <location>
        <begin position="1"/>
        <end position="87"/>
    </location>
</feature>
<evidence type="ECO:0000313" key="2">
    <source>
        <dbReference type="Proteomes" id="UP000887561"/>
    </source>
</evidence>
<feature type="compositionally biased region" description="Polar residues" evidence="1">
    <location>
        <begin position="16"/>
        <end position="36"/>
    </location>
</feature>
<reference evidence="3" key="1">
    <citation type="submission" date="2022-11" db="UniProtKB">
        <authorList>
            <consortium name="WormBaseParasite"/>
        </authorList>
    </citation>
    <scope>IDENTIFICATION</scope>
</reference>
<accession>A0A915MKU5</accession>
<organism evidence="2 3">
    <name type="scientific">Meloidogyne javanica</name>
    <name type="common">Root-knot nematode worm</name>
    <dbReference type="NCBI Taxonomy" id="6303"/>
    <lineage>
        <taxon>Eukaryota</taxon>
        <taxon>Metazoa</taxon>
        <taxon>Ecdysozoa</taxon>
        <taxon>Nematoda</taxon>
        <taxon>Chromadorea</taxon>
        <taxon>Rhabditida</taxon>
        <taxon>Tylenchina</taxon>
        <taxon>Tylenchomorpha</taxon>
        <taxon>Tylenchoidea</taxon>
        <taxon>Meloidogynidae</taxon>
        <taxon>Meloidogyninae</taxon>
        <taxon>Meloidogyne</taxon>
        <taxon>Meloidogyne incognita group</taxon>
    </lineage>
</organism>
<keyword evidence="2" id="KW-1185">Reference proteome</keyword>